<accession>Q6CPS1</accession>
<evidence type="ECO:0000256" key="7">
    <source>
        <dbReference type="ARBA" id="ARBA00023239"/>
    </source>
</evidence>
<dbReference type="GO" id="GO:0000949">
    <property type="term" value="P:aromatic amino acid family catabolic process to alcohol via Ehrlich pathway"/>
    <property type="evidence" value="ECO:0007669"/>
    <property type="project" value="TreeGrafter"/>
</dbReference>
<dbReference type="Gene3D" id="3.40.50.970">
    <property type="match status" value="2"/>
</dbReference>
<keyword evidence="6 9" id="KW-0786">Thiamine pyrophosphate</keyword>
<dbReference type="InterPro" id="IPR012000">
    <property type="entry name" value="Thiamin_PyroP_enz_cen_dom"/>
</dbReference>
<dbReference type="InterPro" id="IPR047213">
    <property type="entry name" value="TPP_PYR_PDC_IPDC-like"/>
</dbReference>
<dbReference type="InterPro" id="IPR011766">
    <property type="entry name" value="TPP_enzyme_TPP-bd"/>
</dbReference>
<dbReference type="FunCoup" id="Q6CPS1">
    <property type="interactions" value="63"/>
</dbReference>
<feature type="region of interest" description="Disordered" evidence="10">
    <location>
        <begin position="1"/>
        <end position="26"/>
    </location>
</feature>
<feature type="binding site" evidence="8">
    <location>
        <position position="541"/>
    </location>
    <ligand>
        <name>Mg(2+)</name>
        <dbReference type="ChEBI" id="CHEBI:18420"/>
    </ligand>
</feature>
<dbReference type="GO" id="GO:0030976">
    <property type="term" value="F:thiamine pyrophosphate binding"/>
    <property type="evidence" value="ECO:0007669"/>
    <property type="project" value="InterPro"/>
</dbReference>
<dbReference type="InterPro" id="IPR012001">
    <property type="entry name" value="Thiamin_PyroP_enz_TPP-bd_dom"/>
</dbReference>
<feature type="binding site" evidence="8">
    <location>
        <position position="512"/>
    </location>
    <ligand>
        <name>Mg(2+)</name>
        <dbReference type="ChEBI" id="CHEBI:18420"/>
    </ligand>
</feature>
<comment type="cofactor">
    <cofactor evidence="1">
        <name>thiamine diphosphate</name>
        <dbReference type="ChEBI" id="CHEBI:58937"/>
    </cofactor>
</comment>
<evidence type="ECO:0000256" key="4">
    <source>
        <dbReference type="ARBA" id="ARBA00022793"/>
    </source>
</evidence>
<dbReference type="PaxDb" id="284590-Q6CPS1"/>
<sequence length="631" mass="71053">MSPVQLDEKSLRTKSPRSDSPVHGQSTVVKNIPFGHYVFERLLNSGAKSIFGVPGDFNLPLLEYLYDEDLVANGLQWIGTCNELNGAYAADGYSRYTNKLGCVITTYGVGELSALNGVAGAFAEDVKVLHIIGVSPSRFRENEQFRSHNVHHLVPAIDSQQPPNHQVYFDMVKDRVCCSSAFLDDINTAADRLDQVIVDICKNSKPGYVFIPVDFADKLVSNKNLIQNPIIDMDTVIESYKDENATKIAGDRLLQWIYESNAPSVFSDLLVDRFNLRKELRQFIETADVWNYNTAMGKSTLDERNPKYLGLYKGAETGKEMQATVDSSDLILHFGPAKNEINCGYYSFHFNENARIIELSNNIIQFIDIKDKNASTVEEANFVSVLKYVNDNLDKSKLSFSYPPVPKSNHSCEYDNNDSITQKSLKEIIPNYFNDGDVLIVETGSFQFGVPNMQFAREMKYITQSFYLSIGMALPAALGVGCGMRDYPRSHIVDQALVPKDYIPRLILCEGDGAAQMTIQEFASYIRYKIPMEILVWNNNGYTVERAINGPTRSYNDIAPFKWTALLNVFGDFENKFNESVTVEKNDELVQLLNKWKSCKERANIKLAEVMLPVMDIPQELNAMLVNGKPN</sequence>
<dbReference type="InterPro" id="IPR029035">
    <property type="entry name" value="DHS-like_NAD/FAD-binding_dom"/>
</dbReference>
<dbReference type="PANTHER" id="PTHR43452">
    <property type="entry name" value="PYRUVATE DECARBOXYLASE"/>
    <property type="match status" value="1"/>
</dbReference>
<proteinExistence type="inferred from homology"/>
<reference evidence="14 15" key="1">
    <citation type="journal article" date="2004" name="Nature">
        <title>Genome evolution in yeasts.</title>
        <authorList>
            <consortium name="Genolevures"/>
            <person name="Dujon B."/>
            <person name="Sherman D."/>
            <person name="Fischer G."/>
            <person name="Durrens P."/>
            <person name="Casaregola S."/>
            <person name="Lafontaine I."/>
            <person name="de Montigny J."/>
            <person name="Marck C."/>
            <person name="Neuveglise C."/>
            <person name="Talla E."/>
            <person name="Goffard N."/>
            <person name="Frangeul L."/>
            <person name="Aigle M."/>
            <person name="Anthouard V."/>
            <person name="Babour A."/>
            <person name="Barbe V."/>
            <person name="Barnay S."/>
            <person name="Blanchin S."/>
            <person name="Beckerich J.M."/>
            <person name="Beyne E."/>
            <person name="Bleykasten C."/>
            <person name="Boisrame A."/>
            <person name="Boyer J."/>
            <person name="Cattolico L."/>
            <person name="Confanioleri F."/>
            <person name="de Daruvar A."/>
            <person name="Despons L."/>
            <person name="Fabre E."/>
            <person name="Fairhead C."/>
            <person name="Ferry-Dumazet H."/>
            <person name="Groppi A."/>
            <person name="Hantraye F."/>
            <person name="Hennequin C."/>
            <person name="Jauniaux N."/>
            <person name="Joyet P."/>
            <person name="Kachouri R."/>
            <person name="Kerrest A."/>
            <person name="Koszul R."/>
            <person name="Lemaire M."/>
            <person name="Lesur I."/>
            <person name="Ma L."/>
            <person name="Muller H."/>
            <person name="Nicaud J.M."/>
            <person name="Nikolski M."/>
            <person name="Oztas S."/>
            <person name="Ozier-Kalogeropoulos O."/>
            <person name="Pellenz S."/>
            <person name="Potier S."/>
            <person name="Richard G.F."/>
            <person name="Straub M.L."/>
            <person name="Suleau A."/>
            <person name="Swennene D."/>
            <person name="Tekaia F."/>
            <person name="Wesolowski-Louvel M."/>
            <person name="Westhof E."/>
            <person name="Wirth B."/>
            <person name="Zeniou-Meyer M."/>
            <person name="Zivanovic I."/>
            <person name="Bolotin-Fukuhara M."/>
            <person name="Thierry A."/>
            <person name="Bouchier C."/>
            <person name="Caudron B."/>
            <person name="Scarpelli C."/>
            <person name="Gaillardin C."/>
            <person name="Weissenbach J."/>
            <person name="Wincker P."/>
            <person name="Souciet J.L."/>
        </authorList>
    </citation>
    <scope>NUCLEOTIDE SEQUENCE [LARGE SCALE GENOMIC DNA]</scope>
    <source>
        <strain evidence="15">ATCC 8585 / CBS 2359 / DSM 70799 / NBRC 1267 / NRRL Y-1140 / WM37</strain>
    </source>
</reference>
<dbReference type="PIRSF" id="PIRSF036565">
    <property type="entry name" value="Pyruvt_ip_decrb"/>
    <property type="match status" value="1"/>
</dbReference>
<evidence type="ECO:0000313" key="14">
    <source>
        <dbReference type="EMBL" id="CAG99155.1"/>
    </source>
</evidence>
<evidence type="ECO:0000256" key="3">
    <source>
        <dbReference type="ARBA" id="ARBA00022723"/>
    </source>
</evidence>
<evidence type="ECO:0000256" key="2">
    <source>
        <dbReference type="ARBA" id="ARBA00007812"/>
    </source>
</evidence>
<dbReference type="Pfam" id="PF00205">
    <property type="entry name" value="TPP_enzyme_M"/>
    <property type="match status" value="1"/>
</dbReference>
<evidence type="ECO:0000256" key="9">
    <source>
        <dbReference type="RuleBase" id="RU362132"/>
    </source>
</evidence>
<feature type="domain" description="Thiamine pyrophosphate enzyme N-terminal TPP-binding" evidence="13">
    <location>
        <begin position="35"/>
        <end position="145"/>
    </location>
</feature>
<dbReference type="FunFam" id="3.40.50.970:FF:000024">
    <property type="entry name" value="Pyruvate decarboxylase isozyme"/>
    <property type="match status" value="1"/>
</dbReference>
<evidence type="ECO:0000256" key="1">
    <source>
        <dbReference type="ARBA" id="ARBA00001964"/>
    </source>
</evidence>
<keyword evidence="7" id="KW-0456">Lyase</keyword>
<dbReference type="InterPro" id="IPR012110">
    <property type="entry name" value="PDC/IPDC-like"/>
</dbReference>
<dbReference type="InParanoid" id="Q6CPS1"/>
<keyword evidence="3 8" id="KW-0479">Metal-binding</keyword>
<dbReference type="InterPro" id="IPR047214">
    <property type="entry name" value="TPP_PDC_IPDC"/>
</dbReference>
<dbReference type="GO" id="GO:0005829">
    <property type="term" value="C:cytosol"/>
    <property type="evidence" value="ECO:0007669"/>
    <property type="project" value="TreeGrafter"/>
</dbReference>
<feature type="domain" description="Thiamine pyrophosphate enzyme TPP-binding" evidence="12">
    <location>
        <begin position="444"/>
        <end position="553"/>
    </location>
</feature>
<name>Q6CPS1_KLULA</name>
<dbReference type="CDD" id="cd02005">
    <property type="entry name" value="TPP_PDC_IPDC"/>
    <property type="match status" value="1"/>
</dbReference>
<comment type="similarity">
    <text evidence="2 9">Belongs to the TPP enzyme family.</text>
</comment>
<evidence type="ECO:0000313" key="15">
    <source>
        <dbReference type="Proteomes" id="UP000000598"/>
    </source>
</evidence>
<evidence type="ECO:0000259" key="11">
    <source>
        <dbReference type="Pfam" id="PF00205"/>
    </source>
</evidence>
<dbReference type="PANTHER" id="PTHR43452:SF3">
    <property type="entry name" value="TRANSAMINATED AMINO ACID DECARBOXYLASE"/>
    <property type="match status" value="1"/>
</dbReference>
<evidence type="ECO:0000259" key="12">
    <source>
        <dbReference type="Pfam" id="PF02775"/>
    </source>
</evidence>
<keyword evidence="4" id="KW-0210">Decarboxylase</keyword>
<organism evidence="14 15">
    <name type="scientific">Kluyveromyces lactis (strain ATCC 8585 / CBS 2359 / DSM 70799 / NBRC 1267 / NRRL Y-1140 / WM37)</name>
    <name type="common">Yeast</name>
    <name type="synonym">Candida sphaerica</name>
    <dbReference type="NCBI Taxonomy" id="284590"/>
    <lineage>
        <taxon>Eukaryota</taxon>
        <taxon>Fungi</taxon>
        <taxon>Dikarya</taxon>
        <taxon>Ascomycota</taxon>
        <taxon>Saccharomycotina</taxon>
        <taxon>Saccharomycetes</taxon>
        <taxon>Saccharomycetales</taxon>
        <taxon>Saccharomycetaceae</taxon>
        <taxon>Kluyveromyces</taxon>
    </lineage>
</organism>
<evidence type="ECO:0000256" key="5">
    <source>
        <dbReference type="ARBA" id="ARBA00022842"/>
    </source>
</evidence>
<dbReference type="Pfam" id="PF02776">
    <property type="entry name" value="TPP_enzyme_N"/>
    <property type="match status" value="1"/>
</dbReference>
<feature type="domain" description="Thiamine pyrophosphate enzyme central" evidence="11">
    <location>
        <begin position="252"/>
        <end position="365"/>
    </location>
</feature>
<dbReference type="Proteomes" id="UP000000598">
    <property type="component" value="Chromosome E"/>
</dbReference>
<gene>
    <name evidence="14" type="ORF">KLLA0_E02707g</name>
</gene>
<dbReference type="GO" id="GO:0000287">
    <property type="term" value="F:magnesium ion binding"/>
    <property type="evidence" value="ECO:0007669"/>
    <property type="project" value="InterPro"/>
</dbReference>
<dbReference type="GO" id="GO:0004737">
    <property type="term" value="F:pyruvate decarboxylase activity"/>
    <property type="evidence" value="ECO:0007669"/>
    <property type="project" value="TreeGrafter"/>
</dbReference>
<keyword evidence="5 8" id="KW-0460">Magnesium</keyword>
<dbReference type="InterPro" id="IPR029061">
    <property type="entry name" value="THDP-binding"/>
</dbReference>
<dbReference type="KEGG" id="kla:KLLA0_E02707g"/>
<dbReference type="HOGENOM" id="CLU_013748_0_2_1"/>
<dbReference type="SUPFAM" id="SSF52467">
    <property type="entry name" value="DHS-like NAD/FAD-binding domain"/>
    <property type="match status" value="1"/>
</dbReference>
<protein>
    <submittedName>
        <fullName evidence="14">KLLA0E02707p</fullName>
    </submittedName>
</protein>
<keyword evidence="15" id="KW-1185">Reference proteome</keyword>
<evidence type="ECO:0000256" key="8">
    <source>
        <dbReference type="PIRSR" id="PIRSR036565-2"/>
    </source>
</evidence>
<dbReference type="SUPFAM" id="SSF52518">
    <property type="entry name" value="Thiamin diphosphate-binding fold (THDP-binding)"/>
    <property type="match status" value="2"/>
</dbReference>
<evidence type="ECO:0000256" key="6">
    <source>
        <dbReference type="ARBA" id="ARBA00023052"/>
    </source>
</evidence>
<feature type="binding site" evidence="8">
    <location>
        <position position="539"/>
    </location>
    <ligand>
        <name>Mg(2+)</name>
        <dbReference type="ChEBI" id="CHEBI:18420"/>
    </ligand>
</feature>
<dbReference type="OMA" id="AQEISVM"/>
<dbReference type="CDD" id="cd07038">
    <property type="entry name" value="TPP_PYR_PDC_IPDC_like"/>
    <property type="match status" value="1"/>
</dbReference>
<dbReference type="GO" id="GO:0005634">
    <property type="term" value="C:nucleus"/>
    <property type="evidence" value="ECO:0007669"/>
    <property type="project" value="TreeGrafter"/>
</dbReference>
<dbReference type="AlphaFoldDB" id="Q6CPS1"/>
<dbReference type="STRING" id="284590.Q6CPS1"/>
<feature type="compositionally biased region" description="Basic and acidic residues" evidence="10">
    <location>
        <begin position="1"/>
        <end position="11"/>
    </location>
</feature>
<comment type="cofactor">
    <cofactor evidence="8">
        <name>Mg(2+)</name>
        <dbReference type="ChEBI" id="CHEBI:18420"/>
    </cofactor>
    <text evidence="8">Binds 1 Mg(2+) per subunit.</text>
</comment>
<evidence type="ECO:0000256" key="10">
    <source>
        <dbReference type="SAM" id="MobiDB-lite"/>
    </source>
</evidence>
<dbReference type="eggNOG" id="KOG1184">
    <property type="taxonomic scope" value="Eukaryota"/>
</dbReference>
<dbReference type="Pfam" id="PF02775">
    <property type="entry name" value="TPP_enzyme_C"/>
    <property type="match status" value="1"/>
</dbReference>
<evidence type="ECO:0000259" key="13">
    <source>
        <dbReference type="Pfam" id="PF02776"/>
    </source>
</evidence>
<dbReference type="EMBL" id="CR382125">
    <property type="protein sequence ID" value="CAG99155.1"/>
    <property type="molecule type" value="Genomic_DNA"/>
</dbReference>
<dbReference type="Gene3D" id="3.40.50.1220">
    <property type="entry name" value="TPP-binding domain"/>
    <property type="match status" value="1"/>
</dbReference>